<feature type="compositionally biased region" description="Low complexity" evidence="2">
    <location>
        <begin position="874"/>
        <end position="886"/>
    </location>
</feature>
<feature type="region of interest" description="Disordered" evidence="2">
    <location>
        <begin position="836"/>
        <end position="935"/>
    </location>
</feature>
<feature type="region of interest" description="Disordered" evidence="2">
    <location>
        <begin position="1060"/>
        <end position="1082"/>
    </location>
</feature>
<feature type="compositionally biased region" description="Polar residues" evidence="2">
    <location>
        <begin position="1785"/>
        <end position="1812"/>
    </location>
</feature>
<feature type="compositionally biased region" description="Polar residues" evidence="2">
    <location>
        <begin position="2770"/>
        <end position="2783"/>
    </location>
</feature>
<feature type="compositionally biased region" description="Low complexity" evidence="2">
    <location>
        <begin position="1222"/>
        <end position="1233"/>
    </location>
</feature>
<feature type="compositionally biased region" description="Polar residues" evidence="2">
    <location>
        <begin position="2208"/>
        <end position="2226"/>
    </location>
</feature>
<feature type="compositionally biased region" description="Basic and acidic residues" evidence="2">
    <location>
        <begin position="594"/>
        <end position="608"/>
    </location>
</feature>
<feature type="compositionally biased region" description="Polar residues" evidence="2">
    <location>
        <begin position="898"/>
        <end position="926"/>
    </location>
</feature>
<feature type="domain" description="BHLH" evidence="3">
    <location>
        <begin position="17"/>
        <end position="69"/>
    </location>
</feature>
<comment type="caution">
    <text evidence="4">The sequence shown here is derived from an EMBL/GenBank/DDBJ whole genome shotgun (WGS) entry which is preliminary data.</text>
</comment>
<reference evidence="4 5" key="1">
    <citation type="journal article" date="2022" name="Allergy">
        <title>Genome assembly and annotation of Periplaneta americana reveal a comprehensive cockroach allergen profile.</title>
        <authorList>
            <person name="Wang L."/>
            <person name="Xiong Q."/>
            <person name="Saelim N."/>
            <person name="Wang L."/>
            <person name="Nong W."/>
            <person name="Wan A.T."/>
            <person name="Shi M."/>
            <person name="Liu X."/>
            <person name="Cao Q."/>
            <person name="Hui J.H.L."/>
            <person name="Sookrung N."/>
            <person name="Leung T.F."/>
            <person name="Tungtrongchitr A."/>
            <person name="Tsui S.K.W."/>
        </authorList>
    </citation>
    <scope>NUCLEOTIDE SEQUENCE [LARGE SCALE GENOMIC DNA]</scope>
    <source>
        <strain evidence="4">PWHHKU_190912</strain>
    </source>
</reference>
<feature type="compositionally biased region" description="Polar residues" evidence="2">
    <location>
        <begin position="2533"/>
        <end position="2598"/>
    </location>
</feature>
<accession>A0ABQ8THM9</accession>
<feature type="region of interest" description="Disordered" evidence="2">
    <location>
        <begin position="1276"/>
        <end position="1295"/>
    </location>
</feature>
<dbReference type="Gene3D" id="4.10.280.10">
    <property type="entry name" value="Helix-loop-helix DNA-binding domain"/>
    <property type="match status" value="1"/>
</dbReference>
<feature type="compositionally biased region" description="Polar residues" evidence="2">
    <location>
        <begin position="836"/>
        <end position="859"/>
    </location>
</feature>
<feature type="region of interest" description="Disordered" evidence="2">
    <location>
        <begin position="519"/>
        <end position="695"/>
    </location>
</feature>
<feature type="region of interest" description="Disordered" evidence="2">
    <location>
        <begin position="1669"/>
        <end position="1704"/>
    </location>
</feature>
<dbReference type="InterPro" id="IPR036638">
    <property type="entry name" value="HLH_DNA-bd_sf"/>
</dbReference>
<feature type="compositionally biased region" description="Basic and acidic residues" evidence="2">
    <location>
        <begin position="2227"/>
        <end position="2240"/>
    </location>
</feature>
<gene>
    <name evidence="4" type="ORF">ANN_07160</name>
</gene>
<dbReference type="Pfam" id="PF00010">
    <property type="entry name" value="HLH"/>
    <property type="match status" value="1"/>
</dbReference>
<dbReference type="SMART" id="SM00353">
    <property type="entry name" value="HLH"/>
    <property type="match status" value="1"/>
</dbReference>
<evidence type="ECO:0000259" key="3">
    <source>
        <dbReference type="PROSITE" id="PS50888"/>
    </source>
</evidence>
<feature type="region of interest" description="Disordered" evidence="2">
    <location>
        <begin position="1573"/>
        <end position="1598"/>
    </location>
</feature>
<dbReference type="Proteomes" id="UP001148838">
    <property type="component" value="Unassembled WGS sequence"/>
</dbReference>
<feature type="coiled-coil region" evidence="1">
    <location>
        <begin position="55"/>
        <end position="109"/>
    </location>
</feature>
<feature type="region of interest" description="Disordered" evidence="2">
    <location>
        <begin position="1209"/>
        <end position="1233"/>
    </location>
</feature>
<feature type="region of interest" description="Disordered" evidence="2">
    <location>
        <begin position="1785"/>
        <end position="1842"/>
    </location>
</feature>
<feature type="region of interest" description="Disordered" evidence="2">
    <location>
        <begin position="210"/>
        <end position="230"/>
    </location>
</feature>
<feature type="compositionally biased region" description="Polar residues" evidence="2">
    <location>
        <begin position="2141"/>
        <end position="2182"/>
    </location>
</feature>
<evidence type="ECO:0000313" key="5">
    <source>
        <dbReference type="Proteomes" id="UP001148838"/>
    </source>
</evidence>
<feature type="region of interest" description="Disordered" evidence="2">
    <location>
        <begin position="2271"/>
        <end position="2292"/>
    </location>
</feature>
<feature type="compositionally biased region" description="Polar residues" evidence="2">
    <location>
        <begin position="1072"/>
        <end position="1082"/>
    </location>
</feature>
<feature type="region of interest" description="Disordered" evidence="2">
    <location>
        <begin position="2656"/>
        <end position="2734"/>
    </location>
</feature>
<evidence type="ECO:0000313" key="4">
    <source>
        <dbReference type="EMBL" id="KAJ4445355.1"/>
    </source>
</evidence>
<dbReference type="PROSITE" id="PS50888">
    <property type="entry name" value="BHLH"/>
    <property type="match status" value="1"/>
</dbReference>
<name>A0ABQ8THM9_PERAM</name>
<dbReference type="EMBL" id="JAJSOF020000011">
    <property type="protein sequence ID" value="KAJ4445355.1"/>
    <property type="molecule type" value="Genomic_DNA"/>
</dbReference>
<feature type="compositionally biased region" description="Polar residues" evidence="2">
    <location>
        <begin position="2391"/>
        <end position="2432"/>
    </location>
</feature>
<dbReference type="InterPro" id="IPR011598">
    <property type="entry name" value="bHLH_dom"/>
</dbReference>
<evidence type="ECO:0000256" key="1">
    <source>
        <dbReference type="SAM" id="Coils"/>
    </source>
</evidence>
<feature type="compositionally biased region" description="Polar residues" evidence="2">
    <location>
        <begin position="1279"/>
        <end position="1295"/>
    </location>
</feature>
<proteinExistence type="predicted"/>
<organism evidence="4 5">
    <name type="scientific">Periplaneta americana</name>
    <name type="common">American cockroach</name>
    <name type="synonym">Blatta americana</name>
    <dbReference type="NCBI Taxonomy" id="6978"/>
    <lineage>
        <taxon>Eukaryota</taxon>
        <taxon>Metazoa</taxon>
        <taxon>Ecdysozoa</taxon>
        <taxon>Arthropoda</taxon>
        <taxon>Hexapoda</taxon>
        <taxon>Insecta</taxon>
        <taxon>Pterygota</taxon>
        <taxon>Neoptera</taxon>
        <taxon>Polyneoptera</taxon>
        <taxon>Dictyoptera</taxon>
        <taxon>Blattodea</taxon>
        <taxon>Blattoidea</taxon>
        <taxon>Blattidae</taxon>
        <taxon>Blattinae</taxon>
        <taxon>Periplaneta</taxon>
    </lineage>
</organism>
<feature type="region of interest" description="Disordered" evidence="2">
    <location>
        <begin position="2025"/>
        <end position="2101"/>
    </location>
</feature>
<evidence type="ECO:0000256" key="2">
    <source>
        <dbReference type="SAM" id="MobiDB-lite"/>
    </source>
</evidence>
<feature type="compositionally biased region" description="Polar residues" evidence="2">
    <location>
        <begin position="581"/>
        <end position="592"/>
    </location>
</feature>
<feature type="region of interest" description="Disordered" evidence="2">
    <location>
        <begin position="2500"/>
        <end position="2612"/>
    </location>
</feature>
<protein>
    <recommendedName>
        <fullName evidence="3">BHLH domain-containing protein</fullName>
    </recommendedName>
</protein>
<feature type="compositionally biased region" description="Polar residues" evidence="2">
    <location>
        <begin position="543"/>
        <end position="552"/>
    </location>
</feature>
<feature type="compositionally biased region" description="Pro residues" evidence="2">
    <location>
        <begin position="2657"/>
        <end position="2685"/>
    </location>
</feature>
<dbReference type="SUPFAM" id="SSF47459">
    <property type="entry name" value="HLH, helix-loop-helix DNA-binding domain"/>
    <property type="match status" value="1"/>
</dbReference>
<feature type="compositionally biased region" description="Polar residues" evidence="2">
    <location>
        <begin position="2705"/>
        <end position="2734"/>
    </location>
</feature>
<feature type="region of interest" description="Disordered" evidence="2">
    <location>
        <begin position="2770"/>
        <end position="2804"/>
    </location>
</feature>
<feature type="region of interest" description="Disordered" evidence="2">
    <location>
        <begin position="2138"/>
        <end position="2246"/>
    </location>
</feature>
<feature type="compositionally biased region" description="Basic and acidic residues" evidence="2">
    <location>
        <begin position="564"/>
        <end position="579"/>
    </location>
</feature>
<keyword evidence="5" id="KW-1185">Reference proteome</keyword>
<feature type="compositionally biased region" description="Polar residues" evidence="2">
    <location>
        <begin position="1573"/>
        <end position="1592"/>
    </location>
</feature>
<keyword evidence="1" id="KW-0175">Coiled coil</keyword>
<feature type="compositionally biased region" description="Polar residues" evidence="2">
    <location>
        <begin position="1829"/>
        <end position="1842"/>
    </location>
</feature>
<feature type="region of interest" description="Disordered" evidence="2">
    <location>
        <begin position="2351"/>
        <end position="2435"/>
    </location>
</feature>
<sequence length="2888" mass="310539">MAGLCEGGNEPPGFLKASNTKTRVWERDRRERLNISFSDLGSLLPNYDPGVTLSKVEILQKAANYIRELQQENRNLLQGNVDEFTSKQVQQLKQRIDELLKRVQQLVNLLRDAGISVPSHLAMESSRPLPWSNKFKLEDVALPLEKAKKKKMDPKISKIEPKKKKKLNRIQLSRTNATPLKPVINNTSKVTPAKHIKPVALISRIPSSLSKKSTACKKPKDQNKSGKSTKLFGDKLPTVAQLLGLTMNDIDTSPAAYVDSATISVHETTTAASSTLINTSAPLPPGFIVIQGNNGVQQTAINSTSVLNQHRAQPCIMMPTQTIRKKVTKSCPVPQPISLVLSNSTSNNIRVNKRKPNNLIAVTKSHLLTAPVIATGIQTCPPPAVLTNHSPGLAGLGPGTLILANGNIVPVLPPTPTVLTATPTQFIVNSNQLPAPANPAPVIMMQQRKNAVTITTSSNGTALVTTSSSKPQQRSFPVLVPKKSEAADSTVTTFSNKVPIPALTSRHQPVKCQQGQAPLTTIAAKSPGKAKSKSDSEGIKPVNTVSGSSNKIPCSVSKKSSVSRGKEKSIKSASEKEDNGLDSSNENASITDVNIKKDGGLQKERNADNKITSEVSNNNDNENSKAKQSPKVDNVLDVANEDVKEGGTIEVNNQDTQVEDENKEEEIRSPVVKEVPPTTKRRKKSEEEDSEEIGNKKKRIKCDVVNHNAKTDNTDIDNPHTNIVCSTLPESKLKTSLATLKSANTGAYTIDALCVTEPAKCLDGNSSQDPNSTDDSIVLKYCDKQVVSAEGKNEESKTKQETVKVTYPCVAKDVNEIVEISSKDNQVISNTISECNASSDSNINRSDTSLNDTTPTSETEIMARSPTPPPPPSSSSSSSPSLSSSSLGVQEADKSSIDECSNITTSNSSGILQENNADNSQVSQQPENHNSSELSESIENLKVTNLCTDVELTTKSLQNNTTDHPIQLASLQSKQDAENVDREILGIPQKSVQMTSSPWQEDKENTIKDNTCAKYQLLPVTDNISASMLPQQQQQQQHELVKEINVINAKEHGLCNESSIGTCPSVPDHQKSTTSTEMSTDKSLQSNSLYSMTTAIATHCSENTFIPITNSSTEGDAKIDDNETNVNNSLSISLQNSEFSGDLFASLQVPSSGQHAESISPTAAFLLAFPLVSSSKVTEMMGDSQEEVGSDSMQGSSTLLQIGSIEPEHLSKSHQSDDANVTATSSETTTTKSPLKITSISSLESVSDKGYARELENGQSINRDQNEIVCSSQEKRTEITTQNSEQCSSTTSSLHLANFPRNSGKQWTDDNDEVEPHDKVNSRSRSIGTQANSFNNLEHKSAEANCVQNSMSITIKTCLPVDTSEYNILQNDRKVNANTSCYSQQMETGTSTVSTNNAQNQPVSSSHSHITIFKSGQQHQECHVSSQLFQASLPMFESVTMKNTVSGDSAKKLNIDIHKFPSSVVQPIEELCMKPQMSVSAQCNATHTTTNFTQTFLTNKETNNICENVLSHTLTPGNTATTHRATQNSFTKIHPTQNTVTEEPQNVNISYKSLATSASAVSTAGGIAKHSFSNQVSTNSVPPASQPSRSAHYNNVSSSVPPQPYSYNLFNNDYSALHSQPMYTQASSSNDQTKAAGAASFSVAHNSSNFSILSWTTLSPMSASTNVNQCENFSAPSQNTSANMPQRASSSASLQKSVPQTDMNVSNNTTATLPASTASEMQGLAHNSNCQKQCKGDGNIGKSMNDGVRKLTGSFQGLYSSENQRSLGVPQRDNTTSHLQFHHTNNENHVSGSQDEGGNNENFKYPGSSNAEVKTRQTRTNHSTDRIKASQQHRPPVNWMTTPDIRTSCSSSSSASVCQTVIRNVPVTATSVMNSETNPVQVNKEFEFCSTTSNHNLFMSNSNVTPPTYDSRSFAGNAPLYGSHVLPSHSSLYSNNRQTSHLTCSKEETINSGRNVHHNPAHQRLTDLPVPGQNYNEAYSISWTPRKVPFTSSSMMPPDMSSNNFVPSTLPTLVGDLALGTNYPMSGNDDNGHTKPYMHSSFGDSEINKKNTSVVSLDDRRQDVSSGKQIQSRHNEKESGISNGNVGNKTRNNNNSSSSRVCTQEYRNNAHSEGGTSGGSAGASGNFLSVSQLVDQVKSGAGSSRTQVSATARRSSNNRQVNGGNKHNTVQQRQHATASNVGPSAKRTAGTQNASERDGNKKQQQQQISMSFSIAENTNTMAISGDNNRKPNEGSRESHYASENNSTLIPPISQSNAGFPMPVHDIASHPPSSVTNTHHHWSPSRGKPGRTGTTAYKAPVSSYSAEALIGLSSNTQNNSDTTHLPQEPTNNKVISLPPPMVSERFCHNQNYHHHPQSARPLQMSSSFGNEGILPGNYFPPVDLPPPHHQDGNGSNLQNNGHHDNFTQTSHQNQQPYSNTSFSYPGGATNMSGQGPAVLYPPTNFVPNANSGHSNASNPPVTLPTGFLPDLSGSNTFTGAIIPSDSNNSLIFPPSIMKGVSTSRNNGGRHNASYLQSTTSTSSHHHHHQASQQLPARNDNSSTQVTETNRNSNANMTSNDVSSNRRLGSHSTGLPLHHQTNNLASSNNGNCSLTKSRGNGSRRRIPDPIVSASTSTTGITGLVDLGYLPMPPGIGSPMLAADDATFLGHHTSGTFLAPPGPQLYPAGPAPTPQGTLYPPPPRPPTQTPSQANHHSGSHLPPFSSCAPVQQNASLTRASHQQQQANASPNATNTSGNTLANFNLSTIFPEINDKQVPSVSSVVGFASETKNLTPASSSLLPPANTSHHHSTILPPGSSEPEYPRVVPPPTTVHSNCLPPPPVPLHTNFNNILSHAPPQVSNPEPFAKCSNTLPLSYAGTVPDPRPILPFLLTLSRDLQDETYTECALTAE</sequence>
<feature type="compositionally biased region" description="Low complexity" evidence="2">
    <location>
        <begin position="2082"/>
        <end position="2101"/>
    </location>
</feature>
<feature type="region of interest" description="Disordered" evidence="2">
    <location>
        <begin position="1301"/>
        <end position="1325"/>
    </location>
</feature>